<dbReference type="PROSITE" id="PS51000">
    <property type="entry name" value="HTH_DEOR_2"/>
    <property type="match status" value="1"/>
</dbReference>
<dbReference type="SMART" id="SM01134">
    <property type="entry name" value="DeoRC"/>
    <property type="match status" value="1"/>
</dbReference>
<dbReference type="Gene3D" id="3.40.50.1360">
    <property type="match status" value="1"/>
</dbReference>
<evidence type="ECO:0000256" key="3">
    <source>
        <dbReference type="ARBA" id="ARBA00023163"/>
    </source>
</evidence>
<keyword evidence="3" id="KW-0804">Transcription</keyword>
<name>A0A4R6S5U6_LABRH</name>
<protein>
    <submittedName>
        <fullName evidence="5">DeoR family transcriptional regulator</fullName>
    </submittedName>
</protein>
<evidence type="ECO:0000256" key="2">
    <source>
        <dbReference type="ARBA" id="ARBA00023125"/>
    </source>
</evidence>
<dbReference type="InterPro" id="IPR014036">
    <property type="entry name" value="DeoR-like_C"/>
</dbReference>
<dbReference type="Proteomes" id="UP000295444">
    <property type="component" value="Unassembled WGS sequence"/>
</dbReference>
<sequence>MVVDRYERLSALLEILGKRGKVDVDDLAAELDVSAATVRRDLDHLAEQQLLTRTRGGAVANNVAYDLPLRYKTARHASQKERIGRAAASLVDVGSVVGLNGGTTTTEIARALATRSDLSTRADGPSMTVVTNALNIANELAVRPHVKIVVTGGVARQQSFELIGPLATKILAEITLDVVFIGVDAVDPARGAFAHHEGEASINRMMAQSARKVVVVADSSKLNQHAFAQICPVTDLHLLITDAEADPATVAAFEAEGIEVQVV</sequence>
<dbReference type="InterPro" id="IPR018356">
    <property type="entry name" value="Tscrpt_reg_HTH_DeoR_CS"/>
</dbReference>
<comment type="caution">
    <text evidence="5">The sequence shown here is derived from an EMBL/GenBank/DDBJ whole genome shotgun (WGS) entry which is preliminary data.</text>
</comment>
<dbReference type="SUPFAM" id="SSF100950">
    <property type="entry name" value="NagB/RpiA/CoA transferase-like"/>
    <property type="match status" value="1"/>
</dbReference>
<dbReference type="InterPro" id="IPR036388">
    <property type="entry name" value="WH-like_DNA-bd_sf"/>
</dbReference>
<keyword evidence="6" id="KW-1185">Reference proteome</keyword>
<evidence type="ECO:0000313" key="5">
    <source>
        <dbReference type="EMBL" id="TDP95120.1"/>
    </source>
</evidence>
<dbReference type="Pfam" id="PF08220">
    <property type="entry name" value="HTH_DeoR"/>
    <property type="match status" value="1"/>
</dbReference>
<feature type="domain" description="HTH deoR-type" evidence="4">
    <location>
        <begin position="5"/>
        <end position="60"/>
    </location>
</feature>
<keyword evidence="2" id="KW-0238">DNA-binding</keyword>
<dbReference type="InterPro" id="IPR001034">
    <property type="entry name" value="DeoR_HTH"/>
</dbReference>
<dbReference type="PANTHER" id="PTHR30363">
    <property type="entry name" value="HTH-TYPE TRANSCRIPTIONAL REGULATOR SRLR-RELATED"/>
    <property type="match status" value="1"/>
</dbReference>
<dbReference type="SMART" id="SM00420">
    <property type="entry name" value="HTH_DEOR"/>
    <property type="match status" value="1"/>
</dbReference>
<dbReference type="InterPro" id="IPR050313">
    <property type="entry name" value="Carb_Metab_HTH_regulators"/>
</dbReference>
<dbReference type="SUPFAM" id="SSF46785">
    <property type="entry name" value="Winged helix' DNA-binding domain"/>
    <property type="match status" value="1"/>
</dbReference>
<dbReference type="PRINTS" id="PR00037">
    <property type="entry name" value="HTHLACR"/>
</dbReference>
<organism evidence="5 6">
    <name type="scientific">Labedaea rhizosphaerae</name>
    <dbReference type="NCBI Taxonomy" id="598644"/>
    <lineage>
        <taxon>Bacteria</taxon>
        <taxon>Bacillati</taxon>
        <taxon>Actinomycetota</taxon>
        <taxon>Actinomycetes</taxon>
        <taxon>Pseudonocardiales</taxon>
        <taxon>Pseudonocardiaceae</taxon>
        <taxon>Labedaea</taxon>
    </lineage>
</organism>
<accession>A0A4R6S5U6</accession>
<proteinExistence type="predicted"/>
<dbReference type="PANTHER" id="PTHR30363:SF44">
    <property type="entry name" value="AGA OPERON TRANSCRIPTIONAL REPRESSOR-RELATED"/>
    <property type="match status" value="1"/>
</dbReference>
<dbReference type="InterPro" id="IPR037171">
    <property type="entry name" value="NagB/RpiA_transferase-like"/>
</dbReference>
<dbReference type="GO" id="GO:0003677">
    <property type="term" value="F:DNA binding"/>
    <property type="evidence" value="ECO:0007669"/>
    <property type="project" value="UniProtKB-KW"/>
</dbReference>
<evidence type="ECO:0000256" key="1">
    <source>
        <dbReference type="ARBA" id="ARBA00023015"/>
    </source>
</evidence>
<evidence type="ECO:0000313" key="6">
    <source>
        <dbReference type="Proteomes" id="UP000295444"/>
    </source>
</evidence>
<dbReference type="PROSITE" id="PS00894">
    <property type="entry name" value="HTH_DEOR_1"/>
    <property type="match status" value="1"/>
</dbReference>
<dbReference type="Pfam" id="PF00455">
    <property type="entry name" value="DeoRC"/>
    <property type="match status" value="1"/>
</dbReference>
<dbReference type="InterPro" id="IPR036390">
    <property type="entry name" value="WH_DNA-bd_sf"/>
</dbReference>
<dbReference type="GO" id="GO:0003700">
    <property type="term" value="F:DNA-binding transcription factor activity"/>
    <property type="evidence" value="ECO:0007669"/>
    <property type="project" value="InterPro"/>
</dbReference>
<reference evidence="5 6" key="1">
    <citation type="submission" date="2019-03" db="EMBL/GenBank/DDBJ databases">
        <title>Genomic Encyclopedia of Type Strains, Phase IV (KMG-IV): sequencing the most valuable type-strain genomes for metagenomic binning, comparative biology and taxonomic classification.</title>
        <authorList>
            <person name="Goeker M."/>
        </authorList>
    </citation>
    <scope>NUCLEOTIDE SEQUENCE [LARGE SCALE GENOMIC DNA]</scope>
    <source>
        <strain evidence="5 6">DSM 45361</strain>
    </source>
</reference>
<keyword evidence="1" id="KW-0805">Transcription regulation</keyword>
<dbReference type="AlphaFoldDB" id="A0A4R6S5U6"/>
<dbReference type="Gene3D" id="1.10.10.10">
    <property type="entry name" value="Winged helix-like DNA-binding domain superfamily/Winged helix DNA-binding domain"/>
    <property type="match status" value="1"/>
</dbReference>
<dbReference type="EMBL" id="SNXZ01000005">
    <property type="protein sequence ID" value="TDP95120.1"/>
    <property type="molecule type" value="Genomic_DNA"/>
</dbReference>
<evidence type="ECO:0000259" key="4">
    <source>
        <dbReference type="PROSITE" id="PS51000"/>
    </source>
</evidence>
<gene>
    <name evidence="5" type="ORF">EV186_105352</name>
</gene>